<feature type="compositionally biased region" description="Pro residues" evidence="9">
    <location>
        <begin position="119"/>
        <end position="133"/>
    </location>
</feature>
<evidence type="ECO:0000256" key="9">
    <source>
        <dbReference type="SAM" id="MobiDB-lite"/>
    </source>
</evidence>
<feature type="domain" description="Homeobox" evidence="10">
    <location>
        <begin position="430"/>
        <end position="493"/>
    </location>
</feature>
<proteinExistence type="inferred from homology"/>
<keyword evidence="5 8" id="KW-0371">Homeobox</keyword>
<evidence type="ECO:0000256" key="8">
    <source>
        <dbReference type="PROSITE-ProRule" id="PRU00108"/>
    </source>
</evidence>
<dbReference type="AlphaFoldDB" id="A0AAN9K343"/>
<feature type="region of interest" description="Disordered" evidence="9">
    <location>
        <begin position="279"/>
        <end position="313"/>
    </location>
</feature>
<dbReference type="SMART" id="SM00389">
    <property type="entry name" value="HOX"/>
    <property type="match status" value="1"/>
</dbReference>
<reference evidence="11 12" key="1">
    <citation type="submission" date="2024-01" db="EMBL/GenBank/DDBJ databases">
        <title>The genomes of 5 underutilized Papilionoideae crops provide insights into root nodulation and disease resistance.</title>
        <authorList>
            <person name="Yuan L."/>
        </authorList>
    </citation>
    <scope>NUCLEOTIDE SEQUENCE [LARGE SCALE GENOMIC DNA]</scope>
    <source>
        <strain evidence="11">LY-2023</strain>
        <tissue evidence="11">Leaf</tissue>
    </source>
</reference>
<feature type="region of interest" description="Disordered" evidence="9">
    <location>
        <begin position="506"/>
        <end position="555"/>
    </location>
</feature>
<dbReference type="Proteomes" id="UP001359559">
    <property type="component" value="Unassembled WGS sequence"/>
</dbReference>
<dbReference type="GO" id="GO:0003677">
    <property type="term" value="F:DNA binding"/>
    <property type="evidence" value="ECO:0007669"/>
    <property type="project" value="UniProtKB-UniRule"/>
</dbReference>
<dbReference type="CDD" id="cd00086">
    <property type="entry name" value="homeodomain"/>
    <property type="match status" value="1"/>
</dbReference>
<dbReference type="Pfam" id="PF05920">
    <property type="entry name" value="Homeobox_KN"/>
    <property type="match status" value="1"/>
</dbReference>
<keyword evidence="7 8" id="KW-0539">Nucleus</keyword>
<dbReference type="GO" id="GO:0006355">
    <property type="term" value="P:regulation of DNA-templated transcription"/>
    <property type="evidence" value="ECO:0007669"/>
    <property type="project" value="InterPro"/>
</dbReference>
<comment type="similarity">
    <text evidence="2">Belongs to the TALE/BELL homeobox family.</text>
</comment>
<feature type="DNA-binding region" description="Homeobox" evidence="8">
    <location>
        <begin position="432"/>
        <end position="494"/>
    </location>
</feature>
<organism evidence="11 12">
    <name type="scientific">Clitoria ternatea</name>
    <name type="common">Butterfly pea</name>
    <dbReference type="NCBI Taxonomy" id="43366"/>
    <lineage>
        <taxon>Eukaryota</taxon>
        <taxon>Viridiplantae</taxon>
        <taxon>Streptophyta</taxon>
        <taxon>Embryophyta</taxon>
        <taxon>Tracheophyta</taxon>
        <taxon>Spermatophyta</taxon>
        <taxon>Magnoliopsida</taxon>
        <taxon>eudicotyledons</taxon>
        <taxon>Gunneridae</taxon>
        <taxon>Pentapetalae</taxon>
        <taxon>rosids</taxon>
        <taxon>fabids</taxon>
        <taxon>Fabales</taxon>
        <taxon>Fabaceae</taxon>
        <taxon>Papilionoideae</taxon>
        <taxon>50 kb inversion clade</taxon>
        <taxon>NPAAA clade</taxon>
        <taxon>indigoferoid/millettioid clade</taxon>
        <taxon>Phaseoleae</taxon>
        <taxon>Clitoria</taxon>
    </lineage>
</organism>
<dbReference type="InterPro" id="IPR050224">
    <property type="entry name" value="TALE_homeobox"/>
</dbReference>
<dbReference type="InterPro" id="IPR001356">
    <property type="entry name" value="HD"/>
</dbReference>
<keyword evidence="12" id="KW-1185">Reference proteome</keyword>
<feature type="compositionally biased region" description="Low complexity" evidence="9">
    <location>
        <begin position="516"/>
        <end position="553"/>
    </location>
</feature>
<evidence type="ECO:0000256" key="4">
    <source>
        <dbReference type="ARBA" id="ARBA00023125"/>
    </source>
</evidence>
<comment type="caution">
    <text evidence="11">The sequence shown here is derived from an EMBL/GenBank/DDBJ whole genome shotgun (WGS) entry which is preliminary data.</text>
</comment>
<dbReference type="SMART" id="SM00574">
    <property type="entry name" value="POX"/>
    <property type="match status" value="1"/>
</dbReference>
<gene>
    <name evidence="11" type="ORF">RJT34_05825</name>
</gene>
<protein>
    <recommendedName>
        <fullName evidence="10">Homeobox domain-containing protein</fullName>
    </recommendedName>
</protein>
<dbReference type="EMBL" id="JAYKXN010000002">
    <property type="protein sequence ID" value="KAK7309254.1"/>
    <property type="molecule type" value="Genomic_DNA"/>
</dbReference>
<name>A0AAN9K343_CLITE</name>
<keyword evidence="6" id="KW-0804">Transcription</keyword>
<accession>A0AAN9K343</accession>
<evidence type="ECO:0000259" key="10">
    <source>
        <dbReference type="PROSITE" id="PS50071"/>
    </source>
</evidence>
<dbReference type="FunFam" id="1.10.10.60:FF:000083">
    <property type="entry name" value="BEL1-like homeodomain protein 4"/>
    <property type="match status" value="1"/>
</dbReference>
<evidence type="ECO:0000256" key="3">
    <source>
        <dbReference type="ARBA" id="ARBA00023015"/>
    </source>
</evidence>
<comment type="subcellular location">
    <subcellularLocation>
        <location evidence="1 8">Nucleus</location>
    </subcellularLocation>
</comment>
<sequence>MSQDYQQGIFGAYSTQQQIRREKLRFDAQPLVGIEEEEAGPIPVYETAGMLSEMFNFGGGRGGGAELLEQQGVTAPFRGLRQQNEWFGNRQQSGDGLVEQQMNAESAAAAAAMQLFVMNPPPQTRSPSPPPHPQGGSFGQFTNWVEGGGGGGGVTIVEGQGLSLSLSSAKAEELRMGDTAFLFYNNQQHGSAVAPSSSSSSSNIVQFPYKNNNNNNQVLHLQGTIGHTNNHQHGLVGFGIGSSSSLGVVNGLRNSKYVKAAQELLEEFCSVGRGHFKKSKLNTQNSNPSGGVNAGGSSSSPKDAPPLSAADRIEHQRRKVKLLSMLDEVERRYNHYCEQMQMVVNSFDMMMGFGAAVPYTVLAQKAMSRHFRCLKDAISAQVRQSCEVLGEKDGAGNSGGLTKGETPRLKLLEQSLRQQRAFHQMGMMEQEAWRPQRGLPDRSVNILRAWLFEHFLHPYPSDADKHLLARQTGLSRNQVSNWFINARVRLWKPMVEEMYQQELKEVENAEEKENEQSNSSSGQLAQTPTTPTTTSTTTPPPSTIMTTTTSKSSNFNVNEINPSIVALHRQSFSQNQAKQSSSTTISAIASEVVPHVPQPFHSDRSITTDDTCHLLTENYGTTSTTTAIGPTLIRFGTTPGDVSLTLGLRHTGNMPDKTSFSVRDFGAI</sequence>
<dbReference type="InterPro" id="IPR008422">
    <property type="entry name" value="KN_HD"/>
</dbReference>
<evidence type="ECO:0000256" key="7">
    <source>
        <dbReference type="ARBA" id="ARBA00023242"/>
    </source>
</evidence>
<dbReference type="InterPro" id="IPR006563">
    <property type="entry name" value="POX_dom"/>
</dbReference>
<dbReference type="Pfam" id="PF07526">
    <property type="entry name" value="POX"/>
    <property type="match status" value="1"/>
</dbReference>
<feature type="compositionally biased region" description="Basic and acidic residues" evidence="9">
    <location>
        <begin position="506"/>
        <end position="515"/>
    </location>
</feature>
<dbReference type="Gene3D" id="1.10.10.60">
    <property type="entry name" value="Homeodomain-like"/>
    <property type="match status" value="1"/>
</dbReference>
<evidence type="ECO:0000313" key="11">
    <source>
        <dbReference type="EMBL" id="KAK7309254.1"/>
    </source>
</evidence>
<keyword evidence="3" id="KW-0805">Transcription regulation</keyword>
<dbReference type="SUPFAM" id="SSF46689">
    <property type="entry name" value="Homeodomain-like"/>
    <property type="match status" value="1"/>
</dbReference>
<evidence type="ECO:0000256" key="1">
    <source>
        <dbReference type="ARBA" id="ARBA00004123"/>
    </source>
</evidence>
<evidence type="ECO:0000256" key="6">
    <source>
        <dbReference type="ARBA" id="ARBA00023163"/>
    </source>
</evidence>
<dbReference type="PANTHER" id="PTHR11850">
    <property type="entry name" value="HOMEOBOX PROTEIN TRANSCRIPTION FACTORS"/>
    <property type="match status" value="1"/>
</dbReference>
<feature type="region of interest" description="Disordered" evidence="9">
    <location>
        <begin position="119"/>
        <end position="144"/>
    </location>
</feature>
<evidence type="ECO:0000256" key="5">
    <source>
        <dbReference type="ARBA" id="ARBA00023155"/>
    </source>
</evidence>
<dbReference type="InterPro" id="IPR009057">
    <property type="entry name" value="Homeodomain-like_sf"/>
</dbReference>
<dbReference type="PROSITE" id="PS50071">
    <property type="entry name" value="HOMEOBOX_2"/>
    <property type="match status" value="1"/>
</dbReference>
<evidence type="ECO:0000313" key="12">
    <source>
        <dbReference type="Proteomes" id="UP001359559"/>
    </source>
</evidence>
<feature type="compositionally biased region" description="Low complexity" evidence="9">
    <location>
        <begin position="285"/>
        <end position="300"/>
    </location>
</feature>
<dbReference type="GO" id="GO:0005634">
    <property type="term" value="C:nucleus"/>
    <property type="evidence" value="ECO:0007669"/>
    <property type="project" value="UniProtKB-SubCell"/>
</dbReference>
<evidence type="ECO:0000256" key="2">
    <source>
        <dbReference type="ARBA" id="ARBA00006454"/>
    </source>
</evidence>
<keyword evidence="4 8" id="KW-0238">DNA-binding</keyword>